<dbReference type="Proteomes" id="UP001642482">
    <property type="component" value="Unassembled WGS sequence"/>
</dbReference>
<keyword evidence="4" id="KW-1185">Reference proteome</keyword>
<dbReference type="EMBL" id="CAWUHD010000058">
    <property type="protein sequence ID" value="CAK7225177.1"/>
    <property type="molecule type" value="Genomic_DNA"/>
</dbReference>
<gene>
    <name evidence="3" type="ORF">SEUCBS140593_005815</name>
</gene>
<accession>A0ABP0BZK1</accession>
<sequence>MHFSTLLSAHGLIAAAVLLSGLAAATKAPTYPGYSLIWQDSFVGTAGSSPSQANWQIIKGYLNVNGEAEVYSDSNSNLQLSGGGTIQLVPQKDPSKPGATAGWTSARIVSTLNIRPYAGGVTRIEGSIRMGANPASQKQGIWPAFWLLGASNQVGTKWPDCGELDIMEQRNGVQTGFGTVHCGNVTNGGTCNEPNGIGGSVAIPASRKKRDAQGTFANATVDANDNSFHVWTITWDLTNSNWLNQKIEWAVDGRNYFSIAGQRINDQKIWNTLTQDPYNIIFNVAVGGGFPGAPNSATKGGYGSMMEVQYVAVYSSS</sequence>
<dbReference type="InterPro" id="IPR000757">
    <property type="entry name" value="Beta-glucanase-like"/>
</dbReference>
<dbReference type="Pfam" id="PF26113">
    <property type="entry name" value="GH16_XgeA"/>
    <property type="match status" value="1"/>
</dbReference>
<reference evidence="3 4" key="1">
    <citation type="submission" date="2024-01" db="EMBL/GenBank/DDBJ databases">
        <authorList>
            <person name="Allen C."/>
            <person name="Tagirdzhanova G."/>
        </authorList>
    </citation>
    <scope>NUCLEOTIDE SEQUENCE [LARGE SCALE GENOMIC DNA]</scope>
</reference>
<evidence type="ECO:0000256" key="1">
    <source>
        <dbReference type="SAM" id="SignalP"/>
    </source>
</evidence>
<dbReference type="SUPFAM" id="SSF49899">
    <property type="entry name" value="Concanavalin A-like lectins/glucanases"/>
    <property type="match status" value="1"/>
</dbReference>
<evidence type="ECO:0000313" key="3">
    <source>
        <dbReference type="EMBL" id="CAK7225177.1"/>
    </source>
</evidence>
<dbReference type="Gene3D" id="2.60.120.200">
    <property type="match status" value="1"/>
</dbReference>
<dbReference type="InterPro" id="IPR013320">
    <property type="entry name" value="ConA-like_dom_sf"/>
</dbReference>
<dbReference type="InterPro" id="IPR050546">
    <property type="entry name" value="Glycosyl_Hydrlase_16"/>
</dbReference>
<dbReference type="CDD" id="cd02182">
    <property type="entry name" value="GH16_Strep_laminarinase_like"/>
    <property type="match status" value="1"/>
</dbReference>
<evidence type="ECO:0000259" key="2">
    <source>
        <dbReference type="PROSITE" id="PS51762"/>
    </source>
</evidence>
<comment type="caution">
    <text evidence="3">The sequence shown here is derived from an EMBL/GenBank/DDBJ whole genome shotgun (WGS) entry which is preliminary data.</text>
</comment>
<feature type="signal peptide" evidence="1">
    <location>
        <begin position="1"/>
        <end position="25"/>
    </location>
</feature>
<protein>
    <recommendedName>
        <fullName evidence="2">GH16 domain-containing protein</fullName>
    </recommendedName>
</protein>
<name>A0ABP0BZK1_9PEZI</name>
<proteinExistence type="predicted"/>
<dbReference type="PANTHER" id="PTHR10963">
    <property type="entry name" value="GLYCOSYL HYDROLASE-RELATED"/>
    <property type="match status" value="1"/>
</dbReference>
<dbReference type="PANTHER" id="PTHR10963:SF60">
    <property type="entry name" value="GRAM-NEGATIVE BACTERIA-BINDING PROTEIN 1-RELATED"/>
    <property type="match status" value="1"/>
</dbReference>
<organism evidence="3 4">
    <name type="scientific">Sporothrix eucalyptigena</name>
    <dbReference type="NCBI Taxonomy" id="1812306"/>
    <lineage>
        <taxon>Eukaryota</taxon>
        <taxon>Fungi</taxon>
        <taxon>Dikarya</taxon>
        <taxon>Ascomycota</taxon>
        <taxon>Pezizomycotina</taxon>
        <taxon>Sordariomycetes</taxon>
        <taxon>Sordariomycetidae</taxon>
        <taxon>Ophiostomatales</taxon>
        <taxon>Ophiostomataceae</taxon>
        <taxon>Sporothrix</taxon>
    </lineage>
</organism>
<feature type="chain" id="PRO_5045753172" description="GH16 domain-containing protein" evidence="1">
    <location>
        <begin position="26"/>
        <end position="317"/>
    </location>
</feature>
<dbReference type="PROSITE" id="PS51762">
    <property type="entry name" value="GH16_2"/>
    <property type="match status" value="1"/>
</dbReference>
<feature type="domain" description="GH16" evidence="2">
    <location>
        <begin position="36"/>
        <end position="317"/>
    </location>
</feature>
<evidence type="ECO:0000313" key="4">
    <source>
        <dbReference type="Proteomes" id="UP001642482"/>
    </source>
</evidence>
<keyword evidence="1" id="KW-0732">Signal</keyword>